<dbReference type="InterPro" id="IPR005145">
    <property type="entry name" value="Sua5_C"/>
</dbReference>
<evidence type="ECO:0000256" key="10">
    <source>
        <dbReference type="ARBA" id="ARBA00022840"/>
    </source>
</evidence>
<keyword evidence="10 13" id="KW-0067">ATP-binding</keyword>
<dbReference type="InterPro" id="IPR038385">
    <property type="entry name" value="Sua5/YwlC_C"/>
</dbReference>
<dbReference type="GO" id="GO:0006450">
    <property type="term" value="P:regulation of translational fidelity"/>
    <property type="evidence" value="ECO:0007669"/>
    <property type="project" value="TreeGrafter"/>
</dbReference>
<comment type="similarity">
    <text evidence="2 13">Belongs to the SUA5 family.</text>
</comment>
<evidence type="ECO:0000256" key="2">
    <source>
        <dbReference type="ARBA" id="ARBA00007663"/>
    </source>
</evidence>
<dbReference type="GO" id="GO:0008033">
    <property type="term" value="P:tRNA processing"/>
    <property type="evidence" value="ECO:0007669"/>
    <property type="project" value="UniProtKB-KW"/>
</dbReference>
<dbReference type="GO" id="GO:0061710">
    <property type="term" value="F:L-threonylcarbamoyladenylate synthase"/>
    <property type="evidence" value="ECO:0007669"/>
    <property type="project" value="UniProtKB-EC"/>
</dbReference>
<dbReference type="NCBIfam" id="TIGR00057">
    <property type="entry name" value="L-threonylcarbamoyladenylate synthase"/>
    <property type="match status" value="1"/>
</dbReference>
<accession>A0A7J3ZID3</accession>
<evidence type="ECO:0000256" key="7">
    <source>
        <dbReference type="ARBA" id="ARBA00022694"/>
    </source>
</evidence>
<keyword evidence="6 13" id="KW-0808">Transferase</keyword>
<dbReference type="Gene3D" id="3.90.870.10">
    <property type="entry name" value="DHBP synthase"/>
    <property type="match status" value="1"/>
</dbReference>
<evidence type="ECO:0000256" key="13">
    <source>
        <dbReference type="PIRNR" id="PIRNR004930"/>
    </source>
</evidence>
<evidence type="ECO:0000313" key="16">
    <source>
        <dbReference type="EMBL" id="HHQ79896.1"/>
    </source>
</evidence>
<feature type="binding site" evidence="14">
    <location>
        <position position="122"/>
    </location>
    <ligand>
        <name>L-threonine</name>
        <dbReference type="ChEBI" id="CHEBI:57926"/>
    </ligand>
</feature>
<dbReference type="GO" id="GO:0005524">
    <property type="term" value="F:ATP binding"/>
    <property type="evidence" value="ECO:0007669"/>
    <property type="project" value="UniProtKB-UniRule"/>
</dbReference>
<feature type="binding site" evidence="14">
    <location>
        <position position="152"/>
    </location>
    <ligand>
        <name>ATP</name>
        <dbReference type="ChEBI" id="CHEBI:30616"/>
    </ligand>
</feature>
<keyword evidence="5 13" id="KW-0963">Cytoplasm</keyword>
<gene>
    <name evidence="16" type="ORF">ENM78_00300</name>
</gene>
<dbReference type="PIRSF" id="PIRSF004930">
    <property type="entry name" value="Tln_factor_SUA5"/>
    <property type="match status" value="1"/>
</dbReference>
<evidence type="ECO:0000256" key="8">
    <source>
        <dbReference type="ARBA" id="ARBA00022695"/>
    </source>
</evidence>
<evidence type="ECO:0000256" key="1">
    <source>
        <dbReference type="ARBA" id="ARBA00004496"/>
    </source>
</evidence>
<feature type="binding site" evidence="14">
    <location>
        <position position="144"/>
    </location>
    <ligand>
        <name>ATP</name>
        <dbReference type="ChEBI" id="CHEBI:30616"/>
    </ligand>
</feature>
<feature type="binding site" evidence="14">
    <location>
        <position position="59"/>
    </location>
    <ligand>
        <name>ATP</name>
        <dbReference type="ChEBI" id="CHEBI:30616"/>
    </ligand>
</feature>
<keyword evidence="9 13" id="KW-0547">Nucleotide-binding</keyword>
<feature type="binding site" evidence="14">
    <location>
        <position position="182"/>
    </location>
    <ligand>
        <name>L-threonine</name>
        <dbReference type="ChEBI" id="CHEBI:57926"/>
    </ligand>
</feature>
<dbReference type="FunFam" id="3.90.870.10:FF:000009">
    <property type="entry name" value="Threonylcarbamoyl-AMP synthase, putative"/>
    <property type="match status" value="1"/>
</dbReference>
<dbReference type="PROSITE" id="PS51163">
    <property type="entry name" value="YRDC"/>
    <property type="match status" value="1"/>
</dbReference>
<dbReference type="SUPFAM" id="SSF55821">
    <property type="entry name" value="YrdC/RibB"/>
    <property type="match status" value="1"/>
</dbReference>
<evidence type="ECO:0000256" key="14">
    <source>
        <dbReference type="PIRSR" id="PIRSR004930-1"/>
    </source>
</evidence>
<evidence type="ECO:0000259" key="15">
    <source>
        <dbReference type="PROSITE" id="PS51163"/>
    </source>
</evidence>
<name>A0A7J3ZID3_9CREN</name>
<dbReference type="Pfam" id="PF01300">
    <property type="entry name" value="Sua5_yciO_yrdC"/>
    <property type="match status" value="1"/>
</dbReference>
<dbReference type="PANTHER" id="PTHR17490">
    <property type="entry name" value="SUA5"/>
    <property type="match status" value="1"/>
</dbReference>
<evidence type="ECO:0000256" key="6">
    <source>
        <dbReference type="ARBA" id="ARBA00022679"/>
    </source>
</evidence>
<dbReference type="GO" id="GO:0003725">
    <property type="term" value="F:double-stranded RNA binding"/>
    <property type="evidence" value="ECO:0007669"/>
    <property type="project" value="UniProtKB-UniRule"/>
</dbReference>
<feature type="binding site" evidence="14">
    <location>
        <position position="118"/>
    </location>
    <ligand>
        <name>ATP</name>
        <dbReference type="ChEBI" id="CHEBI:30616"/>
    </ligand>
</feature>
<dbReference type="GO" id="GO:0005737">
    <property type="term" value="C:cytoplasm"/>
    <property type="evidence" value="ECO:0007669"/>
    <property type="project" value="UniProtKB-SubCell"/>
</dbReference>
<feature type="domain" description="YrdC-like" evidence="15">
    <location>
        <begin position="14"/>
        <end position="200"/>
    </location>
</feature>
<evidence type="ECO:0000256" key="3">
    <source>
        <dbReference type="ARBA" id="ARBA00012584"/>
    </source>
</evidence>
<protein>
    <recommendedName>
        <fullName evidence="4 13">Threonylcarbamoyl-AMP synthase</fullName>
        <shortName evidence="13">TC-AMP synthase</shortName>
        <ecNumber evidence="3 13">2.7.7.87</ecNumber>
    </recommendedName>
    <alternativeName>
        <fullName evidence="11 13">L-threonylcarbamoyladenylate synthase</fullName>
    </alternativeName>
</protein>
<evidence type="ECO:0000256" key="5">
    <source>
        <dbReference type="ARBA" id="ARBA00022490"/>
    </source>
</evidence>
<comment type="subcellular location">
    <subcellularLocation>
        <location evidence="1 13">Cytoplasm</location>
    </subcellularLocation>
</comment>
<feature type="binding site" evidence="14">
    <location>
        <position position="238"/>
    </location>
    <ligand>
        <name>ATP</name>
        <dbReference type="ChEBI" id="CHEBI:30616"/>
    </ligand>
</feature>
<dbReference type="GO" id="GO:0000049">
    <property type="term" value="F:tRNA binding"/>
    <property type="evidence" value="ECO:0007669"/>
    <property type="project" value="TreeGrafter"/>
</dbReference>
<comment type="catalytic activity">
    <reaction evidence="12 13">
        <text>L-threonine + hydrogencarbonate + ATP = L-threonylcarbamoyladenylate + diphosphate + H2O</text>
        <dbReference type="Rhea" id="RHEA:36407"/>
        <dbReference type="ChEBI" id="CHEBI:15377"/>
        <dbReference type="ChEBI" id="CHEBI:17544"/>
        <dbReference type="ChEBI" id="CHEBI:30616"/>
        <dbReference type="ChEBI" id="CHEBI:33019"/>
        <dbReference type="ChEBI" id="CHEBI:57926"/>
        <dbReference type="ChEBI" id="CHEBI:73682"/>
        <dbReference type="EC" id="2.7.7.87"/>
    </reaction>
</comment>
<evidence type="ECO:0000256" key="11">
    <source>
        <dbReference type="ARBA" id="ARBA00029774"/>
    </source>
</evidence>
<keyword evidence="8 13" id="KW-0548">Nucleotidyltransferase</keyword>
<dbReference type="Pfam" id="PF03481">
    <property type="entry name" value="Sua5_C"/>
    <property type="match status" value="1"/>
</dbReference>
<feature type="binding site" evidence="14">
    <location>
        <position position="142"/>
    </location>
    <ligand>
        <name>L-threonine</name>
        <dbReference type="ChEBI" id="CHEBI:57926"/>
    </ligand>
</feature>
<evidence type="ECO:0000256" key="9">
    <source>
        <dbReference type="ARBA" id="ARBA00022741"/>
    </source>
</evidence>
<sequence>MTRVVRVDPFNPPEDRIRECALTLRQGGLVAFPTETVYGLGADAYNVRAVLRVFEVKKRPLDNPLIVHISSLDQLREIALDPPSHLVRLLEQMWPGPLTVVLEKTANVPREVTGGLETIAVRMPAHPVALLLIKSAGIPVAAPSANISGRPSPTTAEHVIEDLQGLIEIVIDGGETLFGIESTIVDFTRDPPVLLRPGPVPVEHIEKHLGKKIIVPEFARGLEESEVALSPGVKYRHYAPRTELFLVETRGELSLQRLVRAVRELASEVGKNRKVCIVSTLETQAQYRDLGARVLVLGSRKNMYQVAHNLFKTLRALDSLHVDVAIVEGFEERGLGLAVMNRLRKAASRIFKV</sequence>
<dbReference type="InterPro" id="IPR050156">
    <property type="entry name" value="TC-AMP_synthase_SUA5"/>
</dbReference>
<dbReference type="EMBL" id="DRZC01000005">
    <property type="protein sequence ID" value="HHQ79896.1"/>
    <property type="molecule type" value="Genomic_DNA"/>
</dbReference>
<dbReference type="InterPro" id="IPR006070">
    <property type="entry name" value="Sua5-like_dom"/>
</dbReference>
<comment type="function">
    <text evidence="13">Required for the formation of a threonylcarbamoyl group on adenosine at position 37 (t(6)A37) in tRNAs that read codons beginning with adenine.</text>
</comment>
<dbReference type="AlphaFoldDB" id="A0A7J3ZID3"/>
<dbReference type="InterPro" id="IPR017945">
    <property type="entry name" value="DHBP_synth_RibB-like_a/b_dom"/>
</dbReference>
<feature type="binding site" evidence="14">
    <location>
        <position position="68"/>
    </location>
    <ligand>
        <name>L-threonine</name>
        <dbReference type="ChEBI" id="CHEBI:57926"/>
    </ligand>
</feature>
<feature type="binding site" evidence="14">
    <location>
        <position position="63"/>
    </location>
    <ligand>
        <name>ATP</name>
        <dbReference type="ChEBI" id="CHEBI:30616"/>
    </ligand>
</feature>
<dbReference type="EC" id="2.7.7.87" evidence="3 13"/>
<feature type="binding site" evidence="14">
    <location>
        <position position="36"/>
    </location>
    <ligand>
        <name>L-threonine</name>
        <dbReference type="ChEBI" id="CHEBI:57926"/>
    </ligand>
</feature>
<dbReference type="InterPro" id="IPR010923">
    <property type="entry name" value="T(6)A37_SUA5"/>
</dbReference>
<dbReference type="Gene3D" id="3.40.50.11030">
    <property type="entry name" value="Threonylcarbamoyl-AMP synthase, C-terminal domain"/>
    <property type="match status" value="1"/>
</dbReference>
<comment type="caution">
    <text evidence="16">The sequence shown here is derived from an EMBL/GenBank/DDBJ whole genome shotgun (WGS) entry which is preliminary data.</text>
</comment>
<evidence type="ECO:0000256" key="12">
    <source>
        <dbReference type="ARBA" id="ARBA00048366"/>
    </source>
</evidence>
<reference evidence="16" key="1">
    <citation type="journal article" date="2020" name="mSystems">
        <title>Genome- and Community-Level Interaction Insights into Carbon Utilization and Element Cycling Functions of Hydrothermarchaeota in Hydrothermal Sediment.</title>
        <authorList>
            <person name="Zhou Z."/>
            <person name="Liu Y."/>
            <person name="Xu W."/>
            <person name="Pan J."/>
            <person name="Luo Z.H."/>
            <person name="Li M."/>
        </authorList>
    </citation>
    <scope>NUCLEOTIDE SEQUENCE [LARGE SCALE GENOMIC DNA]</scope>
    <source>
        <strain evidence="16">SpSt-1116</strain>
    </source>
</reference>
<organism evidence="16">
    <name type="scientific">Fervidicoccus fontis</name>
    <dbReference type="NCBI Taxonomy" id="683846"/>
    <lineage>
        <taxon>Archaea</taxon>
        <taxon>Thermoproteota</taxon>
        <taxon>Thermoprotei</taxon>
        <taxon>Fervidicoccales</taxon>
        <taxon>Fervidicoccaceae</taxon>
        <taxon>Fervidicoccus</taxon>
    </lineage>
</organism>
<proteinExistence type="inferred from homology"/>
<feature type="binding site" evidence="14">
    <location>
        <position position="196"/>
    </location>
    <ligand>
        <name>ATP</name>
        <dbReference type="ChEBI" id="CHEBI:30616"/>
    </ligand>
</feature>
<keyword evidence="7 13" id="KW-0819">tRNA processing</keyword>
<dbReference type="PANTHER" id="PTHR17490:SF16">
    <property type="entry name" value="THREONYLCARBAMOYL-AMP SYNTHASE"/>
    <property type="match status" value="1"/>
</dbReference>
<evidence type="ECO:0000256" key="4">
    <source>
        <dbReference type="ARBA" id="ARBA00015492"/>
    </source>
</evidence>